<gene>
    <name evidence="2" type="ORF">HYN49_01280</name>
</gene>
<feature type="chain" id="PRO_5015477806" evidence="1">
    <location>
        <begin position="22"/>
        <end position="199"/>
    </location>
</feature>
<proteinExistence type="predicted"/>
<name>A0A2S1SE05_9FLAO</name>
<organism evidence="2 3">
    <name type="scientific">Flavobacterium pallidum</name>
    <dbReference type="NCBI Taxonomy" id="2172098"/>
    <lineage>
        <taxon>Bacteria</taxon>
        <taxon>Pseudomonadati</taxon>
        <taxon>Bacteroidota</taxon>
        <taxon>Flavobacteriia</taxon>
        <taxon>Flavobacteriales</taxon>
        <taxon>Flavobacteriaceae</taxon>
        <taxon>Flavobacterium</taxon>
    </lineage>
</organism>
<evidence type="ECO:0000256" key="1">
    <source>
        <dbReference type="SAM" id="SignalP"/>
    </source>
</evidence>
<dbReference type="KEGG" id="fpal:HYN49_01280"/>
<dbReference type="AlphaFoldDB" id="A0A2S1SE05"/>
<evidence type="ECO:0000313" key="2">
    <source>
        <dbReference type="EMBL" id="AWI24630.1"/>
    </source>
</evidence>
<dbReference type="Proteomes" id="UP000244937">
    <property type="component" value="Chromosome"/>
</dbReference>
<dbReference type="EMBL" id="CP029187">
    <property type="protein sequence ID" value="AWI24630.1"/>
    <property type="molecule type" value="Genomic_DNA"/>
</dbReference>
<evidence type="ECO:0000313" key="3">
    <source>
        <dbReference type="Proteomes" id="UP000244937"/>
    </source>
</evidence>
<protein>
    <submittedName>
        <fullName evidence="2">Uncharacterized protein</fullName>
    </submittedName>
</protein>
<reference evidence="2 3" key="1">
    <citation type="submission" date="2018-05" db="EMBL/GenBank/DDBJ databases">
        <title>Genome sequencing of Flavobacterium sp. HYN0049.</title>
        <authorList>
            <person name="Yi H."/>
            <person name="Baek C."/>
        </authorList>
    </citation>
    <scope>NUCLEOTIDE SEQUENCE [LARGE SCALE GENOMIC DNA]</scope>
    <source>
        <strain evidence="2 3">HYN0049</strain>
    </source>
</reference>
<feature type="signal peptide" evidence="1">
    <location>
        <begin position="1"/>
        <end position="21"/>
    </location>
</feature>
<sequence length="199" mass="22610">MNTFNKLILLCLLAISNSGNAQQSVAVTFTLQDVASLERYLSEQGVAFRATDLVTLKNFNAFANYNKQDKLSVPEIYFFNREGFMVRNRFNKNECTEVIGDIDKINAMKAIRTEKLSAWLSQIAVSEGNDTQTSPDCTIIIDWAVFAGKEMNAQAFEWYREINKQKANGRKIKCYLLNLDLQQSWNLTDNQKKALGIGE</sequence>
<dbReference type="RefSeq" id="WP_108902429.1">
    <property type="nucleotide sequence ID" value="NZ_CP029187.1"/>
</dbReference>
<dbReference type="OrthoDB" id="1365906at2"/>
<keyword evidence="3" id="KW-1185">Reference proteome</keyword>
<keyword evidence="1" id="KW-0732">Signal</keyword>
<accession>A0A2S1SE05</accession>